<evidence type="ECO:0000313" key="2">
    <source>
        <dbReference type="Proteomes" id="UP000467260"/>
    </source>
</evidence>
<dbReference type="Proteomes" id="UP000467260">
    <property type="component" value="Chromosome"/>
</dbReference>
<gene>
    <name evidence="1" type="ORF">MHIB_30570</name>
</gene>
<name>A0A7I7X493_9MYCO</name>
<proteinExistence type="predicted"/>
<evidence type="ECO:0000313" key="1">
    <source>
        <dbReference type="EMBL" id="BBZ24639.1"/>
    </source>
</evidence>
<dbReference type="AlphaFoldDB" id="A0A7I7X493"/>
<organism evidence="1 2">
    <name type="scientific">Mycolicibacter hiberniae</name>
    <dbReference type="NCBI Taxonomy" id="29314"/>
    <lineage>
        <taxon>Bacteria</taxon>
        <taxon>Bacillati</taxon>
        <taxon>Actinomycetota</taxon>
        <taxon>Actinomycetes</taxon>
        <taxon>Mycobacteriales</taxon>
        <taxon>Mycobacteriaceae</taxon>
        <taxon>Mycolicibacter</taxon>
    </lineage>
</organism>
<reference evidence="1 2" key="1">
    <citation type="journal article" date="2019" name="Emerg. Microbes Infect.">
        <title>Comprehensive subspecies identification of 175 nontuberculous mycobacteria species based on 7547 genomic profiles.</title>
        <authorList>
            <person name="Matsumoto Y."/>
            <person name="Kinjo T."/>
            <person name="Motooka D."/>
            <person name="Nabeya D."/>
            <person name="Jung N."/>
            <person name="Uechi K."/>
            <person name="Horii T."/>
            <person name="Iida T."/>
            <person name="Fujita J."/>
            <person name="Nakamura S."/>
        </authorList>
    </citation>
    <scope>NUCLEOTIDE SEQUENCE [LARGE SCALE GENOMIC DNA]</scope>
    <source>
        <strain evidence="1 2">JCM 13571</strain>
    </source>
</reference>
<dbReference type="EMBL" id="AP022609">
    <property type="protein sequence ID" value="BBZ24639.1"/>
    <property type="molecule type" value="Genomic_DNA"/>
</dbReference>
<sequence>MQLFWFNGRAPKIDPTAFVAPTGSPAVVKGPIEGTGAELWINANPPYYRIWRSATAKVWRRSN</sequence>
<keyword evidence="2" id="KW-1185">Reference proteome</keyword>
<dbReference type="KEGG" id="mhib:MHIB_30570"/>
<protein>
    <submittedName>
        <fullName evidence="1">Uncharacterized protein</fullName>
    </submittedName>
</protein>
<accession>A0A7I7X493</accession>